<gene>
    <name evidence="2" type="ORF">GCM10009601_53690</name>
</gene>
<evidence type="ECO:0000313" key="2">
    <source>
        <dbReference type="EMBL" id="GAA1432538.1"/>
    </source>
</evidence>
<name>A0ABN1Z599_9ACTN</name>
<keyword evidence="3" id="KW-1185">Reference proteome</keyword>
<comment type="caution">
    <text evidence="2">The sequence shown here is derived from an EMBL/GenBank/DDBJ whole genome shotgun (WGS) entry which is preliminary data.</text>
</comment>
<organism evidence="2 3">
    <name type="scientific">Streptomyces thermospinosisporus</name>
    <dbReference type="NCBI Taxonomy" id="161482"/>
    <lineage>
        <taxon>Bacteria</taxon>
        <taxon>Bacillati</taxon>
        <taxon>Actinomycetota</taxon>
        <taxon>Actinomycetes</taxon>
        <taxon>Kitasatosporales</taxon>
        <taxon>Streptomycetaceae</taxon>
        <taxon>Streptomyces</taxon>
    </lineage>
</organism>
<dbReference type="EMBL" id="BAAAIZ010000096">
    <property type="protein sequence ID" value="GAA1432538.1"/>
    <property type="molecule type" value="Genomic_DNA"/>
</dbReference>
<evidence type="ECO:0000256" key="1">
    <source>
        <dbReference type="SAM" id="MobiDB-lite"/>
    </source>
</evidence>
<sequence>MRVREGSVAVGHGKRRRKPVTVGSFEPLGGSEPDKSLRDARDREVARFFQDVADMVFRGGPRGMELMAMDVAARTFSFRHVGEPDSRALVSEAGEVPEADAERSDVEWTPQPGSPAWAHLAYLLQELPFVLSFREYGPEGGPSLVGVESPGRQYADVLVEHGGKQWRVRVKLEGREEPLQLPGMAIGELFGEGGHRDAGREGVVDAGI</sequence>
<feature type="region of interest" description="Disordered" evidence="1">
    <location>
        <begin position="1"/>
        <end position="40"/>
    </location>
</feature>
<evidence type="ECO:0000313" key="3">
    <source>
        <dbReference type="Proteomes" id="UP001500973"/>
    </source>
</evidence>
<reference evidence="2 3" key="1">
    <citation type="journal article" date="2019" name="Int. J. Syst. Evol. Microbiol.">
        <title>The Global Catalogue of Microorganisms (GCM) 10K type strain sequencing project: providing services to taxonomists for standard genome sequencing and annotation.</title>
        <authorList>
            <consortium name="The Broad Institute Genomics Platform"/>
            <consortium name="The Broad Institute Genome Sequencing Center for Infectious Disease"/>
            <person name="Wu L."/>
            <person name="Ma J."/>
        </authorList>
    </citation>
    <scope>NUCLEOTIDE SEQUENCE [LARGE SCALE GENOMIC DNA]</scope>
    <source>
        <strain evidence="2 3">JCM 11756</strain>
    </source>
</reference>
<dbReference type="Proteomes" id="UP001500973">
    <property type="component" value="Unassembled WGS sequence"/>
</dbReference>
<proteinExistence type="predicted"/>
<protein>
    <submittedName>
        <fullName evidence="2">Uncharacterized protein</fullName>
    </submittedName>
</protein>
<accession>A0ABN1Z599</accession>